<organism evidence="7 8">
    <name type="scientific">Curvularia kusanoi</name>
    <name type="common">Cochliobolus kusanoi</name>
    <dbReference type="NCBI Taxonomy" id="90978"/>
    <lineage>
        <taxon>Eukaryota</taxon>
        <taxon>Fungi</taxon>
        <taxon>Dikarya</taxon>
        <taxon>Ascomycota</taxon>
        <taxon>Pezizomycotina</taxon>
        <taxon>Dothideomycetes</taxon>
        <taxon>Pleosporomycetidae</taxon>
        <taxon>Pleosporales</taxon>
        <taxon>Pleosporineae</taxon>
        <taxon>Pleosporaceae</taxon>
        <taxon>Curvularia</taxon>
    </lineage>
</organism>
<dbReference type="EMBL" id="SWKU01000009">
    <property type="protein sequence ID" value="KAF3003626.1"/>
    <property type="molecule type" value="Genomic_DNA"/>
</dbReference>
<dbReference type="OrthoDB" id="2985014at2759"/>
<dbReference type="Gene3D" id="1.20.1250.20">
    <property type="entry name" value="MFS general substrate transporter like domains"/>
    <property type="match status" value="1"/>
</dbReference>
<evidence type="ECO:0000256" key="2">
    <source>
        <dbReference type="ARBA" id="ARBA00022448"/>
    </source>
</evidence>
<comment type="subcellular location">
    <subcellularLocation>
        <location evidence="1">Membrane</location>
        <topology evidence="1">Multi-pass membrane protein</topology>
    </subcellularLocation>
</comment>
<evidence type="ECO:0000256" key="6">
    <source>
        <dbReference type="SAM" id="Phobius"/>
    </source>
</evidence>
<evidence type="ECO:0000313" key="8">
    <source>
        <dbReference type="Proteomes" id="UP000801428"/>
    </source>
</evidence>
<dbReference type="GO" id="GO:0022857">
    <property type="term" value="F:transmembrane transporter activity"/>
    <property type="evidence" value="ECO:0007669"/>
    <property type="project" value="TreeGrafter"/>
</dbReference>
<keyword evidence="5 6" id="KW-0472">Membrane</keyword>
<proteinExistence type="predicted"/>
<dbReference type="PANTHER" id="PTHR43791:SF52">
    <property type="entry name" value="TRANSPORTER, PUTATIVE (AFU_ORTHOLOGUE AFUA_1G11820)-RELATED"/>
    <property type="match status" value="1"/>
</dbReference>
<keyword evidence="2" id="KW-0813">Transport</keyword>
<feature type="transmembrane region" description="Helical" evidence="6">
    <location>
        <begin position="86"/>
        <end position="106"/>
    </location>
</feature>
<dbReference type="SUPFAM" id="SSF103473">
    <property type="entry name" value="MFS general substrate transporter"/>
    <property type="match status" value="1"/>
</dbReference>
<protein>
    <submittedName>
        <fullName evidence="7">Uncharacterized protein</fullName>
    </submittedName>
</protein>
<evidence type="ECO:0000256" key="5">
    <source>
        <dbReference type="ARBA" id="ARBA00023136"/>
    </source>
</evidence>
<dbReference type="Proteomes" id="UP000801428">
    <property type="component" value="Unassembled WGS sequence"/>
</dbReference>
<dbReference type="InterPro" id="IPR036259">
    <property type="entry name" value="MFS_trans_sf"/>
</dbReference>
<gene>
    <name evidence="7" type="ORF">E8E13_007594</name>
</gene>
<comment type="caution">
    <text evidence="7">The sequence shown here is derived from an EMBL/GenBank/DDBJ whole genome shotgun (WGS) entry which is preliminary data.</text>
</comment>
<reference evidence="7" key="1">
    <citation type="submission" date="2019-04" db="EMBL/GenBank/DDBJ databases">
        <title>Sequencing of skin fungus with MAO and IRED activity.</title>
        <authorList>
            <person name="Marsaioli A.J."/>
            <person name="Bonatto J.M.C."/>
            <person name="Reis Junior O."/>
        </authorList>
    </citation>
    <scope>NUCLEOTIDE SEQUENCE</scope>
    <source>
        <strain evidence="7">30M1</strain>
    </source>
</reference>
<dbReference type="GO" id="GO:0016020">
    <property type="term" value="C:membrane"/>
    <property type="evidence" value="ECO:0007669"/>
    <property type="project" value="UniProtKB-SubCell"/>
</dbReference>
<evidence type="ECO:0000256" key="1">
    <source>
        <dbReference type="ARBA" id="ARBA00004141"/>
    </source>
</evidence>
<dbReference type="AlphaFoldDB" id="A0A9P4TGE4"/>
<evidence type="ECO:0000313" key="7">
    <source>
        <dbReference type="EMBL" id="KAF3003626.1"/>
    </source>
</evidence>
<dbReference type="PANTHER" id="PTHR43791">
    <property type="entry name" value="PERMEASE-RELATED"/>
    <property type="match status" value="1"/>
</dbReference>
<keyword evidence="3 6" id="KW-0812">Transmembrane</keyword>
<evidence type="ECO:0000256" key="3">
    <source>
        <dbReference type="ARBA" id="ARBA00022692"/>
    </source>
</evidence>
<evidence type="ECO:0000256" key="4">
    <source>
        <dbReference type="ARBA" id="ARBA00022989"/>
    </source>
</evidence>
<accession>A0A9P4TGE4</accession>
<keyword evidence="4 6" id="KW-1133">Transmembrane helix</keyword>
<sequence>MKDCIDLEKSSVAEGVTPALPTNTNMPRTPFDKAAERNLLWKLDFTVLPLLWLLYLVCFVDRSNIGNAKIQGMEKELNLKGQKYNVAVFIFNIGYVIARVPLAITFKKVGPRFLPMMMFSWIQYFPTSSNKLKN</sequence>
<keyword evidence="8" id="KW-1185">Reference proteome</keyword>
<name>A0A9P4TGE4_CURKU</name>